<reference evidence="2 3" key="1">
    <citation type="journal article" date="2018" name="Mol. Biol. Evol.">
        <title>Broad Genomic Sampling Reveals a Smut Pathogenic Ancestry of the Fungal Clade Ustilaginomycotina.</title>
        <authorList>
            <person name="Kijpornyongpan T."/>
            <person name="Mondo S.J."/>
            <person name="Barry K."/>
            <person name="Sandor L."/>
            <person name="Lee J."/>
            <person name="Lipzen A."/>
            <person name="Pangilinan J."/>
            <person name="LaButti K."/>
            <person name="Hainaut M."/>
            <person name="Henrissat B."/>
            <person name="Grigoriev I.V."/>
            <person name="Spatafora J.W."/>
            <person name="Aime M.C."/>
        </authorList>
    </citation>
    <scope>NUCLEOTIDE SEQUENCE [LARGE SCALE GENOMIC DNA]</scope>
    <source>
        <strain evidence="2 3">MCA 5214</strain>
    </source>
</reference>
<dbReference type="EMBL" id="KZ819679">
    <property type="protein sequence ID" value="PWN24668.1"/>
    <property type="molecule type" value="Genomic_DNA"/>
</dbReference>
<gene>
    <name evidence="2" type="ORF">BDZ90DRAFT_262891</name>
</gene>
<dbReference type="GeneID" id="37030366"/>
<evidence type="ECO:0000256" key="1">
    <source>
        <dbReference type="SAM" id="MobiDB-lite"/>
    </source>
</evidence>
<feature type="compositionally biased region" description="Basic and acidic residues" evidence="1">
    <location>
        <begin position="241"/>
        <end position="254"/>
    </location>
</feature>
<dbReference type="Proteomes" id="UP000245884">
    <property type="component" value="Unassembled WGS sequence"/>
</dbReference>
<name>A0A316UIH8_9BASI</name>
<dbReference type="RefSeq" id="XP_025359280.1">
    <property type="nucleotide sequence ID" value="XM_025508543.1"/>
</dbReference>
<evidence type="ECO:0000313" key="3">
    <source>
        <dbReference type="Proteomes" id="UP000245884"/>
    </source>
</evidence>
<protein>
    <submittedName>
        <fullName evidence="2">Uncharacterized protein</fullName>
    </submittedName>
</protein>
<sequence length="584" mass="63672">MDVEGSAQSRGRRAASASASILVEETPPATPTPRSYFSTPWEEVAPGLVDLPDQPRAFKARRDFGKIRELREAMVNSRSRQALEEITGEWGSAHLEEYPSAEALEELERRLDTPGGRMLLADLEAACHIAKVEIVYRADIGRKSAMDSELFLQSLTTRELALWIIWRMACPALHYIRCAEDAKDLLVARPDLDARLAHCSGTYGFFVKCKAPHPAAPAPSPFFKYFGEGEDIAAHTAARGGDARHRACAEEQQPRQRQSGHLFLGLSGAGGGLVGHRGDEGPGGRGARSLALPSKGGVFAPANRSHDEDDDDDDPIEGSSAHAPQGPRDSADPIADSEEDEDEAVEVNINVDVDNEIDFAVRGRRGREDNLAAGRHLGGGDRKTMWEYLLQGGFGGRVDGGIFKVKVSPELPTFEVKLNTHLRDGPATLRFSHAGYGVERVQPRAASAEASYMLGLFMVQVDNEDNAVEMWAPEAEDVGPQWSALMHPLAHVASIARKEHLIFTDGWDDLAGTGVKLADGGCRYRLRPSPQGRAWSIVDLPGTAYDWCGYGRFVMPTDKTLVAEVKIDHLSEDGNPQNIIFTLP</sequence>
<feature type="region of interest" description="Disordered" evidence="1">
    <location>
        <begin position="236"/>
        <end position="343"/>
    </location>
</feature>
<organism evidence="2 3">
    <name type="scientific">Jaminaea rosea</name>
    <dbReference type="NCBI Taxonomy" id="1569628"/>
    <lineage>
        <taxon>Eukaryota</taxon>
        <taxon>Fungi</taxon>
        <taxon>Dikarya</taxon>
        <taxon>Basidiomycota</taxon>
        <taxon>Ustilaginomycotina</taxon>
        <taxon>Exobasidiomycetes</taxon>
        <taxon>Microstromatales</taxon>
        <taxon>Microstromatales incertae sedis</taxon>
        <taxon>Jaminaea</taxon>
    </lineage>
</organism>
<feature type="region of interest" description="Disordered" evidence="1">
    <location>
        <begin position="1"/>
        <end position="35"/>
    </location>
</feature>
<evidence type="ECO:0000313" key="2">
    <source>
        <dbReference type="EMBL" id="PWN24668.1"/>
    </source>
</evidence>
<proteinExistence type="predicted"/>
<accession>A0A316UIH8</accession>
<dbReference type="AlphaFoldDB" id="A0A316UIH8"/>
<keyword evidence="3" id="KW-1185">Reference proteome</keyword>
<feature type="compositionally biased region" description="Low complexity" evidence="1">
    <location>
        <begin position="1"/>
        <end position="20"/>
    </location>
</feature>